<dbReference type="SUPFAM" id="SSF101386">
    <property type="entry name" value="all-alpha NTP pyrophosphatases"/>
    <property type="match status" value="1"/>
</dbReference>
<protein>
    <submittedName>
        <fullName evidence="1">Dimeric dUTPase (All-alpha-NTP-PPase superfamily)</fullName>
    </submittedName>
</protein>
<dbReference type="Pfam" id="PF08761">
    <property type="entry name" value="dUTPase_2"/>
    <property type="match status" value="1"/>
</dbReference>
<dbReference type="AlphaFoldDB" id="A0A285CV61"/>
<keyword evidence="2" id="KW-1185">Reference proteome</keyword>
<dbReference type="OrthoDB" id="5506143at2"/>
<proteinExistence type="predicted"/>
<dbReference type="RefSeq" id="WP_097159028.1">
    <property type="nucleotide sequence ID" value="NZ_JBEPMQ010000004.1"/>
</dbReference>
<dbReference type="InterPro" id="IPR014871">
    <property type="entry name" value="dUTPase/dCTP_pyrophosphatase"/>
</dbReference>
<dbReference type="InterPro" id="IPR016947">
    <property type="entry name" value="UCP030140"/>
</dbReference>
<gene>
    <name evidence="1" type="ORF">SAMN05877753_105225</name>
</gene>
<name>A0A285CV61_9BACI</name>
<sequence>MDIKRLFQMQRELDHTIETKNNLQDEDLFERKVFAFVVEVAELANETRCFKFWSQKGPSKKEILLEEYVDGIHFLLSLGIEKKLDSIESELEKVKEEPKNLNLTSHFIKVNEEALAFFHNPTREAYLKLFYTYLQLASFLDFSLIEVEEAYFAKNKVNYQRQESNY</sequence>
<evidence type="ECO:0000313" key="2">
    <source>
        <dbReference type="Proteomes" id="UP000219546"/>
    </source>
</evidence>
<evidence type="ECO:0000313" key="1">
    <source>
        <dbReference type="EMBL" id="SNX71461.1"/>
    </source>
</evidence>
<organism evidence="1 2">
    <name type="scientific">Bacillus oleivorans</name>
    <dbReference type="NCBI Taxonomy" id="1448271"/>
    <lineage>
        <taxon>Bacteria</taxon>
        <taxon>Bacillati</taxon>
        <taxon>Bacillota</taxon>
        <taxon>Bacilli</taxon>
        <taxon>Bacillales</taxon>
        <taxon>Bacillaceae</taxon>
        <taxon>Bacillus</taxon>
    </lineage>
</organism>
<dbReference type="Gene3D" id="1.10.4010.10">
    <property type="entry name" value="Type II deoxyuridine triphosphatase"/>
    <property type="match status" value="1"/>
</dbReference>
<dbReference type="EMBL" id="OAOP01000005">
    <property type="protein sequence ID" value="SNX71461.1"/>
    <property type="molecule type" value="Genomic_DNA"/>
</dbReference>
<accession>A0A285CV61</accession>
<dbReference type="Proteomes" id="UP000219546">
    <property type="component" value="Unassembled WGS sequence"/>
</dbReference>
<dbReference type="PIRSF" id="PIRSF030140">
    <property type="entry name" value="UCP030140"/>
    <property type="match status" value="1"/>
</dbReference>
<reference evidence="1 2" key="1">
    <citation type="submission" date="2017-08" db="EMBL/GenBank/DDBJ databases">
        <authorList>
            <person name="de Groot N.N."/>
        </authorList>
    </citation>
    <scope>NUCLEOTIDE SEQUENCE [LARGE SCALE GENOMIC DNA]</scope>
    <source>
        <strain evidence="1 2">JC228</strain>
    </source>
</reference>
<dbReference type="CDD" id="cd11527">
    <property type="entry name" value="NTP-PPase_dUTPase"/>
    <property type="match status" value="1"/>
</dbReference>